<sequence length="101" mass="10613">MTNNSKVVLGVAAAAAAGAVIGMMFAPEKGSDIREKLRETANNFASDLLDALQNGRTQYAQVAEEVEDAAQNAKSKVVGKVAEIKDRVESEAGQFANSLKS</sequence>
<gene>
    <name evidence="2" type="ORF">FHS57_003912</name>
</gene>
<accession>A0A7W5ZN18</accession>
<name>A0A7W5ZN18_9BACT</name>
<dbReference type="InterPro" id="IPR024623">
    <property type="entry name" value="YtxH"/>
</dbReference>
<feature type="transmembrane region" description="Helical" evidence="1">
    <location>
        <begin position="6"/>
        <end position="26"/>
    </location>
</feature>
<evidence type="ECO:0000313" key="3">
    <source>
        <dbReference type="Proteomes" id="UP000541352"/>
    </source>
</evidence>
<comment type="caution">
    <text evidence="2">The sequence shown here is derived from an EMBL/GenBank/DDBJ whole genome shotgun (WGS) entry which is preliminary data.</text>
</comment>
<dbReference type="Pfam" id="PF12732">
    <property type="entry name" value="YtxH"/>
    <property type="match status" value="1"/>
</dbReference>
<evidence type="ECO:0000313" key="2">
    <source>
        <dbReference type="EMBL" id="MBB3839901.1"/>
    </source>
</evidence>
<evidence type="ECO:0000256" key="1">
    <source>
        <dbReference type="SAM" id="Phobius"/>
    </source>
</evidence>
<dbReference type="Proteomes" id="UP000541352">
    <property type="component" value="Unassembled WGS sequence"/>
</dbReference>
<dbReference type="Gene3D" id="1.20.120.20">
    <property type="entry name" value="Apolipoprotein"/>
    <property type="match status" value="1"/>
</dbReference>
<dbReference type="RefSeq" id="WP_183976540.1">
    <property type="nucleotide sequence ID" value="NZ_JACIBY010000008.1"/>
</dbReference>
<proteinExistence type="predicted"/>
<protein>
    <submittedName>
        <fullName evidence="2">Gas vesicle protein</fullName>
    </submittedName>
</protein>
<reference evidence="2 3" key="1">
    <citation type="submission" date="2020-08" db="EMBL/GenBank/DDBJ databases">
        <title>Genomic Encyclopedia of Type Strains, Phase IV (KMG-IV): sequencing the most valuable type-strain genomes for metagenomic binning, comparative biology and taxonomic classification.</title>
        <authorList>
            <person name="Goeker M."/>
        </authorList>
    </citation>
    <scope>NUCLEOTIDE SEQUENCE [LARGE SCALE GENOMIC DNA]</scope>
    <source>
        <strain evidence="2 3">DSM 17976</strain>
    </source>
</reference>
<keyword evidence="1" id="KW-0472">Membrane</keyword>
<organism evidence="2 3">
    <name type="scientific">Runella defluvii</name>
    <dbReference type="NCBI Taxonomy" id="370973"/>
    <lineage>
        <taxon>Bacteria</taxon>
        <taxon>Pseudomonadati</taxon>
        <taxon>Bacteroidota</taxon>
        <taxon>Cytophagia</taxon>
        <taxon>Cytophagales</taxon>
        <taxon>Spirosomataceae</taxon>
        <taxon>Runella</taxon>
    </lineage>
</organism>
<dbReference type="EMBL" id="JACIBY010000008">
    <property type="protein sequence ID" value="MBB3839901.1"/>
    <property type="molecule type" value="Genomic_DNA"/>
</dbReference>
<keyword evidence="1" id="KW-1133">Transmembrane helix</keyword>
<dbReference type="AlphaFoldDB" id="A0A7W5ZN18"/>
<keyword evidence="3" id="KW-1185">Reference proteome</keyword>
<keyword evidence="1" id="KW-0812">Transmembrane</keyword>